<gene>
    <name evidence="1" type="ORF">NDU88_003356</name>
</gene>
<evidence type="ECO:0000313" key="1">
    <source>
        <dbReference type="EMBL" id="KAJ1115130.1"/>
    </source>
</evidence>
<dbReference type="Proteomes" id="UP001066276">
    <property type="component" value="Chromosome 8"/>
</dbReference>
<comment type="caution">
    <text evidence="1">The sequence shown here is derived from an EMBL/GenBank/DDBJ whole genome shotgun (WGS) entry which is preliminary data.</text>
</comment>
<evidence type="ECO:0000313" key="2">
    <source>
        <dbReference type="Proteomes" id="UP001066276"/>
    </source>
</evidence>
<proteinExistence type="predicted"/>
<keyword evidence="2" id="KW-1185">Reference proteome</keyword>
<protein>
    <submittedName>
        <fullName evidence="1">Uncharacterized protein</fullName>
    </submittedName>
</protein>
<dbReference type="AlphaFoldDB" id="A0AAV7NQN9"/>
<name>A0AAV7NQN9_PLEWA</name>
<accession>A0AAV7NQN9</accession>
<reference evidence="1" key="1">
    <citation type="journal article" date="2022" name="bioRxiv">
        <title>Sequencing and chromosome-scale assembly of the giantPleurodeles waltlgenome.</title>
        <authorList>
            <person name="Brown T."/>
            <person name="Elewa A."/>
            <person name="Iarovenko S."/>
            <person name="Subramanian E."/>
            <person name="Araus A.J."/>
            <person name="Petzold A."/>
            <person name="Susuki M."/>
            <person name="Suzuki K.-i.T."/>
            <person name="Hayashi T."/>
            <person name="Toyoda A."/>
            <person name="Oliveira C."/>
            <person name="Osipova E."/>
            <person name="Leigh N.D."/>
            <person name="Simon A."/>
            <person name="Yun M.H."/>
        </authorList>
    </citation>
    <scope>NUCLEOTIDE SEQUENCE</scope>
    <source>
        <strain evidence="1">20211129_DDA</strain>
        <tissue evidence="1">Liver</tissue>
    </source>
</reference>
<organism evidence="1 2">
    <name type="scientific">Pleurodeles waltl</name>
    <name type="common">Iberian ribbed newt</name>
    <dbReference type="NCBI Taxonomy" id="8319"/>
    <lineage>
        <taxon>Eukaryota</taxon>
        <taxon>Metazoa</taxon>
        <taxon>Chordata</taxon>
        <taxon>Craniata</taxon>
        <taxon>Vertebrata</taxon>
        <taxon>Euteleostomi</taxon>
        <taxon>Amphibia</taxon>
        <taxon>Batrachia</taxon>
        <taxon>Caudata</taxon>
        <taxon>Salamandroidea</taxon>
        <taxon>Salamandridae</taxon>
        <taxon>Pleurodelinae</taxon>
        <taxon>Pleurodeles</taxon>
    </lineage>
</organism>
<sequence length="183" mass="20663">MPRGKTASKPLGKPSRQLLFSEALRHQRVPPAEEHPLPPPSSMVDATQNATMDRILQEILAVGRKLEGMDSAMALLMVEMKSMRLDIADFQTQVTGLDQRTTSVETHIASWVDRDQDLFYLCSKWTDLVDRGPRNNVRFLGFPENIEGADIHSYQPETLPKITGIIFDPALDFQRVHGLDPKR</sequence>
<dbReference type="EMBL" id="JANPWB010000012">
    <property type="protein sequence ID" value="KAJ1115130.1"/>
    <property type="molecule type" value="Genomic_DNA"/>
</dbReference>